<organism evidence="2 3">
    <name type="scientific">Hydnum rufescens UP504</name>
    <dbReference type="NCBI Taxonomy" id="1448309"/>
    <lineage>
        <taxon>Eukaryota</taxon>
        <taxon>Fungi</taxon>
        <taxon>Dikarya</taxon>
        <taxon>Basidiomycota</taxon>
        <taxon>Agaricomycotina</taxon>
        <taxon>Agaricomycetes</taxon>
        <taxon>Cantharellales</taxon>
        <taxon>Hydnaceae</taxon>
        <taxon>Hydnum</taxon>
    </lineage>
</organism>
<feature type="compositionally biased region" description="Low complexity" evidence="1">
    <location>
        <begin position="538"/>
        <end position="556"/>
    </location>
</feature>
<feature type="compositionally biased region" description="Polar residues" evidence="1">
    <location>
        <begin position="298"/>
        <end position="310"/>
    </location>
</feature>
<evidence type="ECO:0000313" key="2">
    <source>
        <dbReference type="EMBL" id="KAF9507124.1"/>
    </source>
</evidence>
<sequence>MRGPAYRAVAFSFRTNQFELATDARAADNSASTASRLLTPAWPLLHHITLYTSSAPISYILMTDTSNSAATPVPFSPFSSAFSINSDNTGTSEEPGDLGAFSTVFRALNQLQRPQQSIPSRIVDVSYIESDDPHDDSGFRSSSPSSSDTDELSSESPPAPGDRDGARSTVWNHAPVASYLTTSSRSDLEDEMDGGPTLGALESALVFLAKERLRLSIKLDHEQSGVEWTLPGERPKRASRKAKNKRRKTRLDRLRDIEEAIDGDESRTETAAEVSSSYDSHDDTFHGPNASTIAPIFRQSTKARTSSKTQHTPRLHCRMHLTSLAIRLSEQFPSDARALRSMTFDTDRLVQGAASFTISDRIEKDGFYDPRDSGNAAIAENAKVHVFVDHSNILVGFLEWIKRQSFGQSTTPLISVPGATWPSPAVHLSKPKLSHASLILLLERGRVCGKRVLVASSPLHQGVDDIVEMGYEVSVLQRVAIKEGASSPQSAPMANSPGKVRWIPDNRRNIQSVYVGPRKGLWGTLSATKHPFGHRRYPSAPSALPSPLSPASSSPGPGVPAPQRIVGISSVPRSSPRASAPDTTEFSSSASSPAPLSSMTPNTGVPTSRPRFREEAVDELLQLKLLQVLVAATDRPPRGSTIVLATGDGASSQFNRDGFVGCVRQAVHRGWRVELVGWEEARSRTWADLAYEFQERRKAASASGSSRSGGSGGLYMISLEKWGLDLLDSSGTAS</sequence>
<evidence type="ECO:0000256" key="1">
    <source>
        <dbReference type="SAM" id="MobiDB-lite"/>
    </source>
</evidence>
<accession>A0A9P6AJS1</accession>
<feature type="region of interest" description="Disordered" evidence="1">
    <location>
        <begin position="533"/>
        <end position="610"/>
    </location>
</feature>
<dbReference type="AlphaFoldDB" id="A0A9P6AJS1"/>
<dbReference type="EMBL" id="MU129090">
    <property type="protein sequence ID" value="KAF9507124.1"/>
    <property type="molecule type" value="Genomic_DNA"/>
</dbReference>
<dbReference type="OrthoDB" id="5590473at2759"/>
<proteinExistence type="predicted"/>
<dbReference type="Proteomes" id="UP000886523">
    <property type="component" value="Unassembled WGS sequence"/>
</dbReference>
<feature type="compositionally biased region" description="Basic residues" evidence="1">
    <location>
        <begin position="237"/>
        <end position="250"/>
    </location>
</feature>
<keyword evidence="3" id="KW-1185">Reference proteome</keyword>
<feature type="compositionally biased region" description="Low complexity" evidence="1">
    <location>
        <begin position="569"/>
        <end position="598"/>
    </location>
</feature>
<evidence type="ECO:0000313" key="3">
    <source>
        <dbReference type="Proteomes" id="UP000886523"/>
    </source>
</evidence>
<comment type="caution">
    <text evidence="2">The sequence shown here is derived from an EMBL/GenBank/DDBJ whole genome shotgun (WGS) entry which is preliminary data.</text>
</comment>
<feature type="region of interest" description="Disordered" evidence="1">
    <location>
        <begin position="230"/>
        <end position="312"/>
    </location>
</feature>
<feature type="compositionally biased region" description="Basic and acidic residues" evidence="1">
    <location>
        <begin position="251"/>
        <end position="270"/>
    </location>
</feature>
<reference evidence="2" key="1">
    <citation type="journal article" date="2020" name="Nat. Commun.">
        <title>Large-scale genome sequencing of mycorrhizal fungi provides insights into the early evolution of symbiotic traits.</title>
        <authorList>
            <person name="Miyauchi S."/>
            <person name="Kiss E."/>
            <person name="Kuo A."/>
            <person name="Drula E."/>
            <person name="Kohler A."/>
            <person name="Sanchez-Garcia M."/>
            <person name="Morin E."/>
            <person name="Andreopoulos B."/>
            <person name="Barry K.W."/>
            <person name="Bonito G."/>
            <person name="Buee M."/>
            <person name="Carver A."/>
            <person name="Chen C."/>
            <person name="Cichocki N."/>
            <person name="Clum A."/>
            <person name="Culley D."/>
            <person name="Crous P.W."/>
            <person name="Fauchery L."/>
            <person name="Girlanda M."/>
            <person name="Hayes R.D."/>
            <person name="Keri Z."/>
            <person name="LaButti K."/>
            <person name="Lipzen A."/>
            <person name="Lombard V."/>
            <person name="Magnuson J."/>
            <person name="Maillard F."/>
            <person name="Murat C."/>
            <person name="Nolan M."/>
            <person name="Ohm R.A."/>
            <person name="Pangilinan J."/>
            <person name="Pereira M.F."/>
            <person name="Perotto S."/>
            <person name="Peter M."/>
            <person name="Pfister S."/>
            <person name="Riley R."/>
            <person name="Sitrit Y."/>
            <person name="Stielow J.B."/>
            <person name="Szollosi G."/>
            <person name="Zifcakova L."/>
            <person name="Stursova M."/>
            <person name="Spatafora J.W."/>
            <person name="Tedersoo L."/>
            <person name="Vaario L.M."/>
            <person name="Yamada A."/>
            <person name="Yan M."/>
            <person name="Wang P."/>
            <person name="Xu J."/>
            <person name="Bruns T."/>
            <person name="Baldrian P."/>
            <person name="Vilgalys R."/>
            <person name="Dunand C."/>
            <person name="Henrissat B."/>
            <person name="Grigoriev I.V."/>
            <person name="Hibbett D."/>
            <person name="Nagy L.G."/>
            <person name="Martin F.M."/>
        </authorList>
    </citation>
    <scope>NUCLEOTIDE SEQUENCE</scope>
    <source>
        <strain evidence="2">UP504</strain>
    </source>
</reference>
<dbReference type="CDD" id="cd18724">
    <property type="entry name" value="PIN_LabA-like"/>
    <property type="match status" value="1"/>
</dbReference>
<name>A0A9P6AJS1_9AGAM</name>
<gene>
    <name evidence="2" type="ORF">BS47DRAFT_1489026</name>
</gene>
<protein>
    <recommendedName>
        <fullName evidence="4">NYN domain-containing protein</fullName>
    </recommendedName>
</protein>
<evidence type="ECO:0008006" key="4">
    <source>
        <dbReference type="Google" id="ProtNLM"/>
    </source>
</evidence>
<feature type="region of interest" description="Disordered" evidence="1">
    <location>
        <begin position="129"/>
        <end position="170"/>
    </location>
</feature>